<accession>A0A7W6K383</accession>
<dbReference type="PROSITE" id="PS51257">
    <property type="entry name" value="PROKAR_LIPOPROTEIN"/>
    <property type="match status" value="1"/>
</dbReference>
<sequence>MNIRIITLAGLALALGGCTTAAIKTNAIETRWNGQQAGVFFAKFGPPVADQPTGASTVYTWRGGYKTRTVPAKYAEGKGGKKGAILSPARTEYLRCEVQLTTSPDYVIRSVRTIVDKPGLNGAPSYCEEFLTAK</sequence>
<feature type="chain" id="PRO_5030894796" description="Lipoprotein" evidence="1">
    <location>
        <begin position="22"/>
        <end position="134"/>
    </location>
</feature>
<evidence type="ECO:0000313" key="3">
    <source>
        <dbReference type="Proteomes" id="UP000584824"/>
    </source>
</evidence>
<evidence type="ECO:0000256" key="1">
    <source>
        <dbReference type="SAM" id="SignalP"/>
    </source>
</evidence>
<dbReference type="RefSeq" id="WP_183793464.1">
    <property type="nucleotide sequence ID" value="NZ_JACIDU010000011.1"/>
</dbReference>
<keyword evidence="1" id="KW-0732">Signal</keyword>
<gene>
    <name evidence="2" type="ORF">GGQ66_002959</name>
</gene>
<protein>
    <recommendedName>
        <fullName evidence="4">Lipoprotein</fullName>
    </recommendedName>
</protein>
<evidence type="ECO:0008006" key="4">
    <source>
        <dbReference type="Google" id="ProtNLM"/>
    </source>
</evidence>
<proteinExistence type="predicted"/>
<reference evidence="2 3" key="1">
    <citation type="submission" date="2020-08" db="EMBL/GenBank/DDBJ databases">
        <title>Genomic Encyclopedia of Type Strains, Phase IV (KMG-IV): sequencing the most valuable type-strain genomes for metagenomic binning, comparative biology and taxonomic classification.</title>
        <authorList>
            <person name="Goeker M."/>
        </authorList>
    </citation>
    <scope>NUCLEOTIDE SEQUENCE [LARGE SCALE GENOMIC DNA]</scope>
    <source>
        <strain evidence="2 3">DSM 26385</strain>
    </source>
</reference>
<feature type="signal peptide" evidence="1">
    <location>
        <begin position="1"/>
        <end position="21"/>
    </location>
</feature>
<comment type="caution">
    <text evidence="2">The sequence shown here is derived from an EMBL/GenBank/DDBJ whole genome shotgun (WGS) entry which is preliminary data.</text>
</comment>
<dbReference type="AlphaFoldDB" id="A0A7W6K383"/>
<evidence type="ECO:0000313" key="2">
    <source>
        <dbReference type="EMBL" id="MBB4104385.1"/>
    </source>
</evidence>
<name>A0A7W6K383_9HYPH</name>
<keyword evidence="3" id="KW-1185">Reference proteome</keyword>
<dbReference type="EMBL" id="JACIDU010000011">
    <property type="protein sequence ID" value="MBB4104385.1"/>
    <property type="molecule type" value="Genomic_DNA"/>
</dbReference>
<organism evidence="2 3">
    <name type="scientific">Allorhizobium borbori</name>
    <dbReference type="NCBI Taxonomy" id="485907"/>
    <lineage>
        <taxon>Bacteria</taxon>
        <taxon>Pseudomonadati</taxon>
        <taxon>Pseudomonadota</taxon>
        <taxon>Alphaproteobacteria</taxon>
        <taxon>Hyphomicrobiales</taxon>
        <taxon>Rhizobiaceae</taxon>
        <taxon>Rhizobium/Agrobacterium group</taxon>
        <taxon>Allorhizobium</taxon>
    </lineage>
</organism>
<dbReference type="Proteomes" id="UP000584824">
    <property type="component" value="Unassembled WGS sequence"/>
</dbReference>